<accession>A0A1I8AI34</accession>
<organism evidence="1 2">
    <name type="scientific">Steinernema glaseri</name>
    <dbReference type="NCBI Taxonomy" id="37863"/>
    <lineage>
        <taxon>Eukaryota</taxon>
        <taxon>Metazoa</taxon>
        <taxon>Ecdysozoa</taxon>
        <taxon>Nematoda</taxon>
        <taxon>Chromadorea</taxon>
        <taxon>Rhabditida</taxon>
        <taxon>Tylenchina</taxon>
        <taxon>Panagrolaimomorpha</taxon>
        <taxon>Strongyloidoidea</taxon>
        <taxon>Steinernematidae</taxon>
        <taxon>Steinernema</taxon>
    </lineage>
</organism>
<reference evidence="2" key="1">
    <citation type="submission" date="2016-11" db="UniProtKB">
        <authorList>
            <consortium name="WormBaseParasite"/>
        </authorList>
    </citation>
    <scope>IDENTIFICATION</scope>
</reference>
<sequence length="101" mass="10926">MSIKVDCEVGLDVTTSALDNLCPKSPSLTVQSYHDQDALPRGSMLRLGIRRLGDLWKAGVKETPARRGEAATPSWVSKVTRNANCIRRGESTEGAKQMSPG</sequence>
<evidence type="ECO:0000313" key="2">
    <source>
        <dbReference type="WBParaSite" id="L893_g5687.t1"/>
    </source>
</evidence>
<dbReference type="AlphaFoldDB" id="A0A1I8AI34"/>
<evidence type="ECO:0000313" key="1">
    <source>
        <dbReference type="Proteomes" id="UP000095287"/>
    </source>
</evidence>
<protein>
    <submittedName>
        <fullName evidence="2">Uncharacterized protein</fullName>
    </submittedName>
</protein>
<keyword evidence="1" id="KW-1185">Reference proteome</keyword>
<dbReference type="Proteomes" id="UP000095287">
    <property type="component" value="Unplaced"/>
</dbReference>
<name>A0A1I8AI34_9BILA</name>
<dbReference type="WBParaSite" id="L893_g5687.t1">
    <property type="protein sequence ID" value="L893_g5687.t1"/>
    <property type="gene ID" value="L893_g5687"/>
</dbReference>
<proteinExistence type="predicted"/>